<reference evidence="2 3" key="1">
    <citation type="journal article" date="2019" name="Sci. Rep.">
        <title>Orb-weaving spider Araneus ventricosus genome elucidates the spidroin gene catalogue.</title>
        <authorList>
            <person name="Kono N."/>
            <person name="Nakamura H."/>
            <person name="Ohtoshi R."/>
            <person name="Moran D.A.P."/>
            <person name="Shinohara A."/>
            <person name="Yoshida Y."/>
            <person name="Fujiwara M."/>
            <person name="Mori M."/>
            <person name="Tomita M."/>
            <person name="Arakawa K."/>
        </authorList>
    </citation>
    <scope>NUCLEOTIDE SEQUENCE [LARGE SCALE GENOMIC DNA]</scope>
</reference>
<keyword evidence="1" id="KW-0812">Transmembrane</keyword>
<dbReference type="Proteomes" id="UP000499080">
    <property type="component" value="Unassembled WGS sequence"/>
</dbReference>
<keyword evidence="1" id="KW-1133">Transmembrane helix</keyword>
<protein>
    <submittedName>
        <fullName evidence="2">Uncharacterized protein</fullName>
    </submittedName>
</protein>
<keyword evidence="1" id="KW-0472">Membrane</keyword>
<feature type="transmembrane region" description="Helical" evidence="1">
    <location>
        <begin position="158"/>
        <end position="177"/>
    </location>
</feature>
<gene>
    <name evidence="2" type="ORF">AVEN_206216_1</name>
</gene>
<evidence type="ECO:0000256" key="1">
    <source>
        <dbReference type="SAM" id="Phobius"/>
    </source>
</evidence>
<dbReference type="AlphaFoldDB" id="A0A4Y2G8Z8"/>
<comment type="caution">
    <text evidence="2">The sequence shown here is derived from an EMBL/GenBank/DDBJ whole genome shotgun (WGS) entry which is preliminary data.</text>
</comment>
<dbReference type="EMBL" id="BGPR01001269">
    <property type="protein sequence ID" value="GBM49717.1"/>
    <property type="molecule type" value="Genomic_DNA"/>
</dbReference>
<accession>A0A4Y2G8Z8</accession>
<dbReference type="OrthoDB" id="6472460at2759"/>
<proteinExistence type="predicted"/>
<evidence type="ECO:0000313" key="3">
    <source>
        <dbReference type="Proteomes" id="UP000499080"/>
    </source>
</evidence>
<organism evidence="2 3">
    <name type="scientific">Araneus ventricosus</name>
    <name type="common">Orbweaver spider</name>
    <name type="synonym">Epeira ventricosa</name>
    <dbReference type="NCBI Taxonomy" id="182803"/>
    <lineage>
        <taxon>Eukaryota</taxon>
        <taxon>Metazoa</taxon>
        <taxon>Ecdysozoa</taxon>
        <taxon>Arthropoda</taxon>
        <taxon>Chelicerata</taxon>
        <taxon>Arachnida</taxon>
        <taxon>Araneae</taxon>
        <taxon>Araneomorphae</taxon>
        <taxon>Entelegynae</taxon>
        <taxon>Araneoidea</taxon>
        <taxon>Araneidae</taxon>
        <taxon>Araneus</taxon>
    </lineage>
</organism>
<name>A0A4Y2G8Z8_ARAVE</name>
<keyword evidence="3" id="KW-1185">Reference proteome</keyword>
<feature type="transmembrane region" description="Helical" evidence="1">
    <location>
        <begin position="13"/>
        <end position="35"/>
    </location>
</feature>
<sequence>MFTGPMQPQKQQVVVRAVLLHSVCVTHFGGIWAFLQQQRASTPAAELIVSSGVWHLQQVAIVCRCGDSPVSRPTPSTGVFIPLVMVSHPMDDTTMHIQLSGNSILPCTSLKHTESPPTHLIVQMFSSTHAFCFGYLGFHGTIAACELKHRSCKPFYKALLCDRGIVSYATFGCLFAFGCRSSVFVLLANCGVLFVPLVGWIASRQPICFQCGFGLSWNYNLYFYL</sequence>
<evidence type="ECO:0000313" key="2">
    <source>
        <dbReference type="EMBL" id="GBM49717.1"/>
    </source>
</evidence>